<organism evidence="3 6">
    <name type="scientific">Mycobacterium noviomagense</name>
    <dbReference type="NCBI Taxonomy" id="459858"/>
    <lineage>
        <taxon>Bacteria</taxon>
        <taxon>Bacillati</taxon>
        <taxon>Actinomycetota</taxon>
        <taxon>Actinomycetes</taxon>
        <taxon>Mycobacteriales</taxon>
        <taxon>Mycobacteriaceae</taxon>
        <taxon>Mycobacterium</taxon>
    </lineage>
</organism>
<name>A0A7I7PGI4_9MYCO</name>
<reference evidence="3 6" key="2">
    <citation type="journal article" date="2019" name="Emerg. Microbes Infect.">
        <title>Comprehensive subspecies identification of 175 nontuberculous mycobacteria species based on 7547 genomic profiles.</title>
        <authorList>
            <person name="Matsumoto Y."/>
            <person name="Kinjo T."/>
            <person name="Motooka D."/>
            <person name="Nabeya D."/>
            <person name="Jung N."/>
            <person name="Uechi K."/>
            <person name="Horii T."/>
            <person name="Iida T."/>
            <person name="Fujita J."/>
            <person name="Nakamura S."/>
        </authorList>
    </citation>
    <scope>NUCLEOTIDE SEQUENCE [LARGE SCALE GENOMIC DNA]</scope>
    <source>
        <strain evidence="3 6">JCM 16367</strain>
    </source>
</reference>
<dbReference type="InterPro" id="IPR050287">
    <property type="entry name" value="MTA/SAH_deaminase"/>
</dbReference>
<evidence type="ECO:0000259" key="2">
    <source>
        <dbReference type="Pfam" id="PF01979"/>
    </source>
</evidence>
<keyword evidence="5" id="KW-1185">Reference proteome</keyword>
<dbReference type="InterPro" id="IPR032466">
    <property type="entry name" value="Metal_Hydrolase"/>
</dbReference>
<evidence type="ECO:0000313" key="5">
    <source>
        <dbReference type="Proteomes" id="UP000192374"/>
    </source>
</evidence>
<sequence>MIRTLLHGAQVVTMSPGRPNAESIDIVIEGDRIAEIGKQIDRTDAETVDLSGRIVIPGLINAHLHTWQSALRLAGADWTLLEYLHRMHGIVAQHYTPDDIYIGNLAGALNQINCGTTTLGDWCHTNPTPEHSDAAIEALQKSGIRAVFFHGTPNRDPDVGHPLAEIDRLLDGSIRAHKLLTLGMAIAGPQYSTSGVAVADLGAAHERGLLASLHQSGGQPAAAWEAVRAAGLFGPHSNIVHGAGLTDDWASALVEAGATFTTTPENELGHGHCSPITGQLLRLGAAPSLGTDTETAVSGEILTAARIALAHRRGLDHDRHRQATGMMSTTPSITCKQALSWATVEGAKALGLTDLVGRLEPGMQADLVAIDTRALNLWPVHDPLAAGLHASIADIEAVMIAGLWRKRNHALADVDVDEVRTRLTESGQRLLRRAGRSTITRR</sequence>
<proteinExistence type="predicted"/>
<dbReference type="SUPFAM" id="SSF51338">
    <property type="entry name" value="Composite domain of metallo-dependent hydrolases"/>
    <property type="match status" value="1"/>
</dbReference>
<dbReference type="AlphaFoldDB" id="A0A7I7PGI4"/>
<dbReference type="Pfam" id="PF01979">
    <property type="entry name" value="Amidohydro_1"/>
    <property type="match status" value="1"/>
</dbReference>
<evidence type="ECO:0000313" key="3">
    <source>
        <dbReference type="EMBL" id="BBY07655.1"/>
    </source>
</evidence>
<dbReference type="KEGG" id="mnv:MNVI_29730"/>
<dbReference type="NCBIfam" id="NF006056">
    <property type="entry name" value="PRK08204.1"/>
    <property type="match status" value="1"/>
</dbReference>
<reference evidence="4 5" key="1">
    <citation type="submission" date="2017-02" db="EMBL/GenBank/DDBJ databases">
        <title>The new phylogeny of genus Mycobacterium.</title>
        <authorList>
            <person name="Tortoli E."/>
            <person name="Trovato A."/>
            <person name="Cirillo D.M."/>
        </authorList>
    </citation>
    <scope>NUCLEOTIDE SEQUENCE [LARGE SCALE GENOMIC DNA]</scope>
    <source>
        <strain evidence="4 5">DSM 45145</strain>
    </source>
</reference>
<dbReference type="EMBL" id="MVIC01000005">
    <property type="protein sequence ID" value="ORB17028.1"/>
    <property type="molecule type" value="Genomic_DNA"/>
</dbReference>
<dbReference type="Gene3D" id="2.30.40.10">
    <property type="entry name" value="Urease, subunit C, domain 1"/>
    <property type="match status" value="1"/>
</dbReference>
<dbReference type="PANTHER" id="PTHR43794">
    <property type="entry name" value="AMINOHYDROLASE SSNA-RELATED"/>
    <property type="match status" value="1"/>
</dbReference>
<evidence type="ECO:0000313" key="4">
    <source>
        <dbReference type="EMBL" id="ORB17028.1"/>
    </source>
</evidence>
<dbReference type="RefSeq" id="WP_083086115.1">
    <property type="nucleotide sequence ID" value="NZ_AP022583.1"/>
</dbReference>
<evidence type="ECO:0000313" key="6">
    <source>
        <dbReference type="Proteomes" id="UP000466894"/>
    </source>
</evidence>
<dbReference type="Gene3D" id="3.20.20.140">
    <property type="entry name" value="Metal-dependent hydrolases"/>
    <property type="match status" value="1"/>
</dbReference>
<evidence type="ECO:0000256" key="1">
    <source>
        <dbReference type="ARBA" id="ARBA00022801"/>
    </source>
</evidence>
<dbReference type="OrthoDB" id="3189065at2"/>
<dbReference type="GO" id="GO:0016810">
    <property type="term" value="F:hydrolase activity, acting on carbon-nitrogen (but not peptide) bonds"/>
    <property type="evidence" value="ECO:0007669"/>
    <property type="project" value="InterPro"/>
</dbReference>
<dbReference type="InterPro" id="IPR006680">
    <property type="entry name" value="Amidohydro-rel"/>
</dbReference>
<dbReference type="Proteomes" id="UP000192374">
    <property type="component" value="Unassembled WGS sequence"/>
</dbReference>
<accession>A0A7I7PGI4</accession>
<reference evidence="3" key="3">
    <citation type="submission" date="2020-02" db="EMBL/GenBank/DDBJ databases">
        <authorList>
            <person name="Matsumoto Y."/>
            <person name="Motooka D."/>
            <person name="Nakamura S."/>
        </authorList>
    </citation>
    <scope>NUCLEOTIDE SEQUENCE</scope>
    <source>
        <strain evidence="3">JCM 16367</strain>
    </source>
</reference>
<dbReference type="Proteomes" id="UP000466894">
    <property type="component" value="Chromosome"/>
</dbReference>
<dbReference type="InterPro" id="IPR011059">
    <property type="entry name" value="Metal-dep_hydrolase_composite"/>
</dbReference>
<feature type="domain" description="Amidohydrolase-related" evidence="2">
    <location>
        <begin position="54"/>
        <end position="389"/>
    </location>
</feature>
<gene>
    <name evidence="4" type="ORF">BST37_04725</name>
    <name evidence="3" type="ORF">MNVI_29730</name>
</gene>
<dbReference type="PANTHER" id="PTHR43794:SF11">
    <property type="entry name" value="AMIDOHYDROLASE-RELATED DOMAIN-CONTAINING PROTEIN"/>
    <property type="match status" value="1"/>
</dbReference>
<dbReference type="EMBL" id="AP022583">
    <property type="protein sequence ID" value="BBY07655.1"/>
    <property type="molecule type" value="Genomic_DNA"/>
</dbReference>
<protein>
    <submittedName>
        <fullName evidence="3">Cytosine deaminase</fullName>
    </submittedName>
</protein>
<keyword evidence="1" id="KW-0378">Hydrolase</keyword>
<dbReference type="SUPFAM" id="SSF51556">
    <property type="entry name" value="Metallo-dependent hydrolases"/>
    <property type="match status" value="1"/>
</dbReference>